<dbReference type="Pfam" id="PF10050">
    <property type="entry name" value="DUF2284"/>
    <property type="match status" value="1"/>
</dbReference>
<dbReference type="EMBL" id="CP048649">
    <property type="protein sequence ID" value="QIB69653.1"/>
    <property type="molecule type" value="Genomic_DNA"/>
</dbReference>
<gene>
    <name evidence="1" type="ORF">Ami103574_10105</name>
</gene>
<dbReference type="KEGG" id="abut:Ami103574_10105"/>
<evidence type="ECO:0000313" key="2">
    <source>
        <dbReference type="Proteomes" id="UP000466848"/>
    </source>
</evidence>
<dbReference type="RefSeq" id="WP_163066893.1">
    <property type="nucleotide sequence ID" value="NZ_CP048649.1"/>
</dbReference>
<dbReference type="Proteomes" id="UP000466848">
    <property type="component" value="Chromosome"/>
</dbReference>
<evidence type="ECO:0000313" key="1">
    <source>
        <dbReference type="EMBL" id="QIB69653.1"/>
    </source>
</evidence>
<accession>A0A858BUP1</accession>
<sequence length="196" mass="22633">MNYKTEHISTEMEVSKYVKEYVNVEEFLEYCKQCSSYGQKWTCPPFDFDPMGYWNQFQRIVLLGRKIVFDQQDQQQLSKEAAKEEMYDILAAEKKILSEELYEMEEKLVDSVSLSAGSCSLCGDRLMETHSCTRSVCPEGSAKESCRYYHKLRYSIEALGGDVGRTCSKLLGVDLEWLEPDKLPSYFVLVCGLLKK</sequence>
<organism evidence="1 2">
    <name type="scientific">Aminipila butyrica</name>
    <dbReference type="NCBI Taxonomy" id="433296"/>
    <lineage>
        <taxon>Bacteria</taxon>
        <taxon>Bacillati</taxon>
        <taxon>Bacillota</taxon>
        <taxon>Clostridia</taxon>
        <taxon>Peptostreptococcales</taxon>
        <taxon>Anaerovoracaceae</taxon>
        <taxon>Aminipila</taxon>
    </lineage>
</organism>
<name>A0A858BUP1_9FIRM</name>
<proteinExistence type="predicted"/>
<keyword evidence="2" id="KW-1185">Reference proteome</keyword>
<protein>
    <submittedName>
        <fullName evidence="1">Metal-binding protein</fullName>
    </submittedName>
</protein>
<reference evidence="1 2" key="1">
    <citation type="submission" date="2020-02" db="EMBL/GenBank/DDBJ databases">
        <authorList>
            <person name="Kim Y.B."/>
            <person name="Roh S.W."/>
        </authorList>
    </citation>
    <scope>NUCLEOTIDE SEQUENCE [LARGE SCALE GENOMIC DNA]</scope>
    <source>
        <strain evidence="1 2">DSM 103574</strain>
    </source>
</reference>
<dbReference type="InterPro" id="IPR019271">
    <property type="entry name" value="DUF2284_metal-binding"/>
</dbReference>
<dbReference type="AlphaFoldDB" id="A0A858BUP1"/>